<feature type="transmembrane region" description="Helical" evidence="9">
    <location>
        <begin position="338"/>
        <end position="357"/>
    </location>
</feature>
<feature type="transmembrane region" description="Helical" evidence="9">
    <location>
        <begin position="377"/>
        <end position="399"/>
    </location>
</feature>
<sequence length="440" mass="46742">MTKKILIPTIIVLSMLIPNMAFAATGKIDTGDTAFILFSAALVMIMTPGLAFFYGGMVNGKNVISIMMQSFTIIALISVQWVLFGFSLSFSGDTYHLIGNLHWAGLNNIGLGPDGTYSSTIPLLAFMVYQLMFAIITPALITGAFAERMRFSAFIVFTLLWTTLVYDPLAHWVWGNGGWLKNLGALDFAGGTVVHISSGVSGLVAALILGKRKNAKMVPHHMPMVLMGAAFLWFGWFGFNAGSALSVNGIAVNAFVVTNTAAAAASIGWVLTEWKVSGKPTLLGAVSGAVAGLVAITPASGYVTAVSAIVIGVISGIICFISVNYIKHKFGYDDSLDAFGIHGVGGTWGALATGLFATKAINPAGANGLFYGNPNQLLIQFLSVAATYIFAGVMSFIILKAISIFMELRVTKEEEELGLDIVEHGEEAYNLGFKAIDFNQ</sequence>
<dbReference type="PANTHER" id="PTHR43029:SF10">
    <property type="entry name" value="AMMONIUM TRANSPORTER MEP2"/>
    <property type="match status" value="1"/>
</dbReference>
<feature type="transmembrane region" description="Helical" evidence="9">
    <location>
        <begin position="282"/>
        <end position="299"/>
    </location>
</feature>
<dbReference type="SUPFAM" id="SSF111352">
    <property type="entry name" value="Ammonium transporter"/>
    <property type="match status" value="1"/>
</dbReference>
<evidence type="ECO:0000256" key="2">
    <source>
        <dbReference type="ARBA" id="ARBA00005887"/>
    </source>
</evidence>
<feature type="transmembrane region" description="Helical" evidence="9">
    <location>
        <begin position="305"/>
        <end position="326"/>
    </location>
</feature>
<dbReference type="PROSITE" id="PS01219">
    <property type="entry name" value="AMMONIUM_TRANSP"/>
    <property type="match status" value="1"/>
</dbReference>
<comment type="subcellular location">
    <subcellularLocation>
        <location evidence="9">Cell membrane</location>
        <topology evidence="9">Multi-pass membrane protein</topology>
    </subcellularLocation>
    <subcellularLocation>
        <location evidence="1">Membrane</location>
        <topology evidence="1">Multi-pass membrane protein</topology>
    </subcellularLocation>
</comment>
<evidence type="ECO:0000313" key="12">
    <source>
        <dbReference type="EMBL" id="MBP2072363.1"/>
    </source>
</evidence>
<dbReference type="NCBIfam" id="TIGR00836">
    <property type="entry name" value="amt"/>
    <property type="match status" value="1"/>
</dbReference>
<evidence type="ECO:0000256" key="8">
    <source>
        <dbReference type="ARBA" id="ARBA00050025"/>
    </source>
</evidence>
<dbReference type="RefSeq" id="WP_280953183.1">
    <property type="nucleotide sequence ID" value="NZ_JAGGLT010000020.1"/>
</dbReference>
<feature type="transmembrane region" description="Helical" evidence="9">
    <location>
        <begin position="33"/>
        <end position="54"/>
    </location>
</feature>
<keyword evidence="7 9" id="KW-0924">Ammonia transport</keyword>
<comment type="caution">
    <text evidence="12">The sequence shown here is derived from an EMBL/GenBank/DDBJ whole genome shotgun (WGS) entry which is preliminary data.</text>
</comment>
<dbReference type="InterPro" id="IPR024041">
    <property type="entry name" value="NH4_transpt_AmtB-like_dom"/>
</dbReference>
<accession>A0ABS4NFB0</accession>
<feature type="domain" description="Ammonium transporter AmtB-like" evidence="11">
    <location>
        <begin position="34"/>
        <end position="429"/>
    </location>
</feature>
<gene>
    <name evidence="12" type="ORF">J2Z80_001894</name>
</gene>
<feature type="transmembrane region" description="Helical" evidence="9">
    <location>
        <begin position="186"/>
        <end position="209"/>
    </location>
</feature>
<feature type="transmembrane region" description="Helical" evidence="9">
    <location>
        <begin position="221"/>
        <end position="239"/>
    </location>
</feature>
<reference evidence="12" key="1">
    <citation type="submission" date="2021-03" db="EMBL/GenBank/DDBJ databases">
        <title>Genomic Encyclopedia of Type Strains, Phase IV (KMG-IV): sequencing the most valuable type-strain genomes for metagenomic binning, comparative biology and taxonomic classification.</title>
        <authorList>
            <person name="Goeker M."/>
        </authorList>
    </citation>
    <scope>NUCLEOTIDE SEQUENCE</scope>
    <source>
        <strain evidence="12">DSM 101588</strain>
    </source>
</reference>
<evidence type="ECO:0000256" key="6">
    <source>
        <dbReference type="ARBA" id="ARBA00023136"/>
    </source>
</evidence>
<keyword evidence="10" id="KW-0732">Signal</keyword>
<dbReference type="Proteomes" id="UP001166402">
    <property type="component" value="Unassembled WGS sequence"/>
</dbReference>
<feature type="transmembrane region" description="Helical" evidence="9">
    <location>
        <begin position="153"/>
        <end position="174"/>
    </location>
</feature>
<dbReference type="Pfam" id="PF00909">
    <property type="entry name" value="Ammonium_transp"/>
    <property type="match status" value="1"/>
</dbReference>
<comment type="similarity">
    <text evidence="2 9">Belongs to the ammonia transporter channel (TC 1.A.11.2) family.</text>
</comment>
<dbReference type="Gene3D" id="1.10.3430.10">
    <property type="entry name" value="Ammonium transporter AmtB like domains"/>
    <property type="match status" value="1"/>
</dbReference>
<name>A0ABS4NFB0_9THEO</name>
<feature type="transmembrane region" description="Helical" evidence="9">
    <location>
        <begin position="66"/>
        <end position="90"/>
    </location>
</feature>
<evidence type="ECO:0000256" key="9">
    <source>
        <dbReference type="RuleBase" id="RU362002"/>
    </source>
</evidence>
<dbReference type="EMBL" id="JAGGLT010000020">
    <property type="protein sequence ID" value="MBP2072363.1"/>
    <property type="molecule type" value="Genomic_DNA"/>
</dbReference>
<evidence type="ECO:0000313" key="13">
    <source>
        <dbReference type="Proteomes" id="UP001166402"/>
    </source>
</evidence>
<feature type="transmembrane region" description="Helical" evidence="9">
    <location>
        <begin position="121"/>
        <end position="141"/>
    </location>
</feature>
<evidence type="ECO:0000256" key="7">
    <source>
        <dbReference type="ARBA" id="ARBA00023177"/>
    </source>
</evidence>
<feature type="transmembrane region" description="Helical" evidence="9">
    <location>
        <begin position="245"/>
        <end position="270"/>
    </location>
</feature>
<evidence type="ECO:0000256" key="10">
    <source>
        <dbReference type="SAM" id="SignalP"/>
    </source>
</evidence>
<evidence type="ECO:0000256" key="5">
    <source>
        <dbReference type="ARBA" id="ARBA00022989"/>
    </source>
</evidence>
<keyword evidence="5 9" id="KW-1133">Transmembrane helix</keyword>
<organism evidence="12 13">
    <name type="scientific">Thermoanaerobacterium butyriciformans</name>
    <dbReference type="NCBI Taxonomy" id="1702242"/>
    <lineage>
        <taxon>Bacteria</taxon>
        <taxon>Bacillati</taxon>
        <taxon>Bacillota</taxon>
        <taxon>Clostridia</taxon>
        <taxon>Thermoanaerobacterales</taxon>
        <taxon>Thermoanaerobacteraceae</taxon>
        <taxon>Thermoanaerobacterium</taxon>
    </lineage>
</organism>
<evidence type="ECO:0000256" key="1">
    <source>
        <dbReference type="ARBA" id="ARBA00004141"/>
    </source>
</evidence>
<evidence type="ECO:0000256" key="3">
    <source>
        <dbReference type="ARBA" id="ARBA00022448"/>
    </source>
</evidence>
<feature type="chain" id="PRO_5045913797" description="Ammonium transporter" evidence="10">
    <location>
        <begin position="24"/>
        <end position="440"/>
    </location>
</feature>
<evidence type="ECO:0000259" key="11">
    <source>
        <dbReference type="Pfam" id="PF00909"/>
    </source>
</evidence>
<evidence type="ECO:0000256" key="4">
    <source>
        <dbReference type="ARBA" id="ARBA00022692"/>
    </source>
</evidence>
<keyword evidence="3 9" id="KW-0813">Transport</keyword>
<dbReference type="InterPro" id="IPR001905">
    <property type="entry name" value="Ammonium_transpt"/>
</dbReference>
<dbReference type="InterPro" id="IPR018047">
    <property type="entry name" value="Ammonium_transpt_CS"/>
</dbReference>
<dbReference type="PANTHER" id="PTHR43029">
    <property type="entry name" value="AMMONIUM TRANSPORTER MEP2"/>
    <property type="match status" value="1"/>
</dbReference>
<keyword evidence="6 9" id="KW-0472">Membrane</keyword>
<dbReference type="InterPro" id="IPR029020">
    <property type="entry name" value="Ammonium/urea_transptr"/>
</dbReference>
<keyword evidence="13" id="KW-1185">Reference proteome</keyword>
<proteinExistence type="inferred from homology"/>
<feature type="signal peptide" evidence="10">
    <location>
        <begin position="1"/>
        <end position="23"/>
    </location>
</feature>
<keyword evidence="4 9" id="KW-0812">Transmembrane</keyword>
<protein>
    <recommendedName>
        <fullName evidence="8 9">Ammonium transporter</fullName>
    </recommendedName>
</protein>